<dbReference type="PROSITE" id="PS01124">
    <property type="entry name" value="HTH_ARAC_FAMILY_2"/>
    <property type="match status" value="1"/>
</dbReference>
<organism evidence="7 8">
    <name type="scientific">Echinicola arenosa</name>
    <dbReference type="NCBI Taxonomy" id="2774144"/>
    <lineage>
        <taxon>Bacteria</taxon>
        <taxon>Pseudomonadati</taxon>
        <taxon>Bacteroidota</taxon>
        <taxon>Cytophagia</taxon>
        <taxon>Cytophagales</taxon>
        <taxon>Cyclobacteriaceae</taxon>
        <taxon>Echinicola</taxon>
    </lineage>
</organism>
<dbReference type="SMART" id="SM00342">
    <property type="entry name" value="HTH_ARAC"/>
    <property type="match status" value="1"/>
</dbReference>
<keyword evidence="3" id="KW-0804">Transcription</keyword>
<feature type="domain" description="HTH araC/xylS-type" evidence="6">
    <location>
        <begin position="871"/>
        <end position="970"/>
    </location>
</feature>
<evidence type="ECO:0000313" key="7">
    <source>
        <dbReference type="EMBL" id="MBD8488185.1"/>
    </source>
</evidence>
<protein>
    <submittedName>
        <fullName evidence="7">Helix-turn-helix domain-containing protein</fullName>
    </submittedName>
</protein>
<evidence type="ECO:0000313" key="8">
    <source>
        <dbReference type="Proteomes" id="UP000647133"/>
    </source>
</evidence>
<dbReference type="InterPro" id="IPR015943">
    <property type="entry name" value="WD40/YVTN_repeat-like_dom_sf"/>
</dbReference>
<feature type="transmembrane region" description="Helical" evidence="5">
    <location>
        <begin position="806"/>
        <end position="828"/>
    </location>
</feature>
<dbReference type="Pfam" id="PF07494">
    <property type="entry name" value="Reg_prop"/>
    <property type="match status" value="5"/>
</dbReference>
<gene>
    <name evidence="7" type="ORF">IFO69_05445</name>
</gene>
<feature type="compositionally biased region" description="Basic residues" evidence="4">
    <location>
        <begin position="970"/>
        <end position="981"/>
    </location>
</feature>
<dbReference type="Gene3D" id="1.10.10.60">
    <property type="entry name" value="Homeodomain-like"/>
    <property type="match status" value="1"/>
</dbReference>
<dbReference type="InterPro" id="IPR011110">
    <property type="entry name" value="Reg_prop"/>
</dbReference>
<dbReference type="InterPro" id="IPR013783">
    <property type="entry name" value="Ig-like_fold"/>
</dbReference>
<evidence type="ECO:0000256" key="4">
    <source>
        <dbReference type="SAM" id="MobiDB-lite"/>
    </source>
</evidence>
<keyword evidence="5" id="KW-0472">Membrane</keyword>
<reference evidence="7 8" key="1">
    <citation type="submission" date="2020-09" db="EMBL/GenBank/DDBJ databases">
        <title>Echinicola sp. CAU 1574 isolated from sand of Sido Beach.</title>
        <authorList>
            <person name="Kim W."/>
        </authorList>
    </citation>
    <scope>NUCLEOTIDE SEQUENCE [LARGE SCALE GENOMIC DNA]</scope>
    <source>
        <strain evidence="7 8">CAU 1574</strain>
    </source>
</reference>
<accession>A0ABR9AHK0</accession>
<dbReference type="RefSeq" id="WP_192009072.1">
    <property type="nucleotide sequence ID" value="NZ_JACYTQ010000002.1"/>
</dbReference>
<keyword evidence="5" id="KW-0812">Transmembrane</keyword>
<evidence type="ECO:0000256" key="3">
    <source>
        <dbReference type="ARBA" id="ARBA00023163"/>
    </source>
</evidence>
<feature type="region of interest" description="Disordered" evidence="4">
    <location>
        <begin position="961"/>
        <end position="981"/>
    </location>
</feature>
<keyword evidence="1" id="KW-0597">Phosphoprotein</keyword>
<evidence type="ECO:0000259" key="6">
    <source>
        <dbReference type="PROSITE" id="PS01124"/>
    </source>
</evidence>
<evidence type="ECO:0000256" key="1">
    <source>
        <dbReference type="ARBA" id="ARBA00022553"/>
    </source>
</evidence>
<dbReference type="InterPro" id="IPR011123">
    <property type="entry name" value="Y_Y_Y"/>
</dbReference>
<proteinExistence type="predicted"/>
<dbReference type="InterPro" id="IPR009057">
    <property type="entry name" value="Homeodomain-like_sf"/>
</dbReference>
<dbReference type="Proteomes" id="UP000647133">
    <property type="component" value="Unassembled WGS sequence"/>
</dbReference>
<name>A0ABR9AHK0_9BACT</name>
<dbReference type="Pfam" id="PF12833">
    <property type="entry name" value="HTH_18"/>
    <property type="match status" value="1"/>
</dbReference>
<dbReference type="PANTHER" id="PTHR43547">
    <property type="entry name" value="TWO-COMPONENT HISTIDINE KINASE"/>
    <property type="match status" value="1"/>
</dbReference>
<dbReference type="SUPFAM" id="SSF63829">
    <property type="entry name" value="Calcium-dependent phosphotriesterase"/>
    <property type="match status" value="3"/>
</dbReference>
<evidence type="ECO:0000256" key="2">
    <source>
        <dbReference type="ARBA" id="ARBA00023015"/>
    </source>
</evidence>
<sequence>MSNKKQITSSSPYLKAAVLSVLKWCFCLFFLFSFEVQAQKHLNLYQLPLEGLSDVEVQSIYQDHYGFLWFGTANGLNRFDGQKYIHFSYQDGNESSLSSNQVNAIIEDGKNNLWVGTKYGLNKFDRNTNTFKRYLPATNDSSSIPGKNIKVLFLDQSQNLWIGTNEGLSQYDADADQFINYFHQEGNPNSLSGNSVNQIIQDSKGRLWVGTNYSGVSLFEPEKNIFINFKHEPSDPESLSGNTIISLFEDSYKNIWIGTIRNGLNRFDESTHTFKHYSQGSHRGSLATNSIYSITENMDRNLIIGGMQGGMSIYNRNTDTFVRYNTKGQINLKGNTASVLTDFITKEKQILIATSNGGVNIYDNHPSNFITYQQNPINDQGLSIDHVTALLTDDRGLVWIGTNGGGLNQFDPESEKFTHFLKSNQKGSLMDNTILSISKFNGKDILLLNTQLNGLATYNRSNGQFSNIDISLTNAQETNIISIVIDQLNKIWISTAEQLFVLKDLKASPEKIIQLKGEGDETFSSLLEDKNGNLLATTNLGIYQIENTSAYPSSFLPFPKSPNQNFNINGITEDPKGQIWIFTQQAGIWRLEEKKFIQIPSGSLAQKQISNLFFIDEALWVTADNGLFRCKLNNDSINIVNHYTPTDGLPNSVFSRGAVAESKDGHYFLGSLGGLSSFHPDSLQTNPNIPPIVLTSLSIDNKKVPQGTKGIMEREINQMEQIILPEGSNDFSLSFASLNYIKPEKNQYAYKLEGIDEDWTYTTHTSANYVDLPPGSYTFTVKGSNNDGLWNENGRSIIIKVPGSSYFSSFWLVGLFILLVLSGAFIFITKQKLSQPDIIVPQKHPVPRPVLEEGEIRSLESKEESSDDFFERAKAIVLDHLQEESFDVNMLSRELGTSRTQLYRKFKENNGETVSSFIKEIKLNKAHQLLTTCQFTITEVFQMSGFKSASHFSKSFQSRFGQSPSELMTQHKRKTKQTSHS</sequence>
<keyword evidence="5" id="KW-1133">Transmembrane helix</keyword>
<dbReference type="InterPro" id="IPR018060">
    <property type="entry name" value="HTH_AraC"/>
</dbReference>
<keyword evidence="8" id="KW-1185">Reference proteome</keyword>
<evidence type="ECO:0000256" key="5">
    <source>
        <dbReference type="SAM" id="Phobius"/>
    </source>
</evidence>
<comment type="caution">
    <text evidence="7">The sequence shown here is derived from an EMBL/GenBank/DDBJ whole genome shotgun (WGS) entry which is preliminary data.</text>
</comment>
<dbReference type="Gene3D" id="2.130.10.10">
    <property type="entry name" value="YVTN repeat-like/Quinoprotein amine dehydrogenase"/>
    <property type="match status" value="2"/>
</dbReference>
<dbReference type="Gene3D" id="2.60.40.10">
    <property type="entry name" value="Immunoglobulins"/>
    <property type="match status" value="1"/>
</dbReference>
<dbReference type="PANTHER" id="PTHR43547:SF2">
    <property type="entry name" value="HYBRID SIGNAL TRANSDUCTION HISTIDINE KINASE C"/>
    <property type="match status" value="1"/>
</dbReference>
<dbReference type="Pfam" id="PF07495">
    <property type="entry name" value="Y_Y_Y"/>
    <property type="match status" value="1"/>
</dbReference>
<dbReference type="SUPFAM" id="SSF46689">
    <property type="entry name" value="Homeodomain-like"/>
    <property type="match status" value="1"/>
</dbReference>
<keyword evidence="2" id="KW-0805">Transcription regulation</keyword>
<dbReference type="EMBL" id="JACYTQ010000002">
    <property type="protein sequence ID" value="MBD8488185.1"/>
    <property type="molecule type" value="Genomic_DNA"/>
</dbReference>